<evidence type="ECO:0000313" key="5">
    <source>
        <dbReference type="Proteomes" id="UP000295304"/>
    </source>
</evidence>
<protein>
    <submittedName>
        <fullName evidence="4">CBS domain protein</fullName>
    </submittedName>
</protein>
<evidence type="ECO:0000259" key="3">
    <source>
        <dbReference type="PROSITE" id="PS51371"/>
    </source>
</evidence>
<dbReference type="InterPro" id="IPR051257">
    <property type="entry name" value="Diverse_CBS-Domain"/>
</dbReference>
<comment type="caution">
    <text evidence="4">The sequence shown here is derived from an EMBL/GenBank/DDBJ whole genome shotgun (WGS) entry which is preliminary data.</text>
</comment>
<dbReference type="PANTHER" id="PTHR43080:SF2">
    <property type="entry name" value="CBS DOMAIN-CONTAINING PROTEIN"/>
    <property type="match status" value="1"/>
</dbReference>
<dbReference type="PANTHER" id="PTHR43080">
    <property type="entry name" value="CBS DOMAIN-CONTAINING PROTEIN CBSX3, MITOCHONDRIAL"/>
    <property type="match status" value="1"/>
</dbReference>
<dbReference type="OrthoDB" id="9771532at2"/>
<reference evidence="4 5" key="1">
    <citation type="submission" date="2019-03" db="EMBL/GenBank/DDBJ databases">
        <title>Genomic Encyclopedia of Type Strains, Phase IV (KMG-IV): sequencing the most valuable type-strain genomes for metagenomic binning, comparative biology and taxonomic classification.</title>
        <authorList>
            <person name="Goeker M."/>
        </authorList>
    </citation>
    <scope>NUCLEOTIDE SEQUENCE [LARGE SCALE GENOMIC DNA]</scope>
    <source>
        <strain evidence="4 5">DSM 101688</strain>
    </source>
</reference>
<organism evidence="4 5">
    <name type="scientific">Varunaivibrio sulfuroxidans</name>
    <dbReference type="NCBI Taxonomy" id="1773489"/>
    <lineage>
        <taxon>Bacteria</taxon>
        <taxon>Pseudomonadati</taxon>
        <taxon>Pseudomonadota</taxon>
        <taxon>Alphaproteobacteria</taxon>
        <taxon>Rhodospirillales</taxon>
        <taxon>Magnetovibrionaceae</taxon>
        <taxon>Varunaivibrio</taxon>
    </lineage>
</organism>
<keyword evidence="5" id="KW-1185">Reference proteome</keyword>
<dbReference type="RefSeq" id="WP_132939379.1">
    <property type="nucleotide sequence ID" value="NZ_CP119676.1"/>
</dbReference>
<sequence length="140" mass="15362">MTEHAYIKIADVMSPSVRTIDAMATVAEAIGLMREKGVSSLVVERRDESDEFGLLVVADIAREVIAKNRAPERVNVYEVMSKPVLTLNANMNIKYAVRLLSQFALSRALVVTDSRRPVGLVTVRDMVLRYPGGETDAPSG</sequence>
<dbReference type="Pfam" id="PF00571">
    <property type="entry name" value="CBS"/>
    <property type="match status" value="2"/>
</dbReference>
<dbReference type="AlphaFoldDB" id="A0A4R3J9M7"/>
<proteinExistence type="predicted"/>
<evidence type="ECO:0000313" key="4">
    <source>
        <dbReference type="EMBL" id="TCS61663.1"/>
    </source>
</evidence>
<dbReference type="InterPro" id="IPR000644">
    <property type="entry name" value="CBS_dom"/>
</dbReference>
<dbReference type="Proteomes" id="UP000295304">
    <property type="component" value="Unassembled WGS sequence"/>
</dbReference>
<dbReference type="InterPro" id="IPR046342">
    <property type="entry name" value="CBS_dom_sf"/>
</dbReference>
<dbReference type="SMART" id="SM00116">
    <property type="entry name" value="CBS"/>
    <property type="match status" value="2"/>
</dbReference>
<accession>A0A4R3J9M7</accession>
<gene>
    <name evidence="4" type="ORF">EDD55_10772</name>
</gene>
<evidence type="ECO:0000256" key="1">
    <source>
        <dbReference type="ARBA" id="ARBA00023122"/>
    </source>
</evidence>
<evidence type="ECO:0000256" key="2">
    <source>
        <dbReference type="PROSITE-ProRule" id="PRU00703"/>
    </source>
</evidence>
<dbReference type="SUPFAM" id="SSF54631">
    <property type="entry name" value="CBS-domain pair"/>
    <property type="match status" value="1"/>
</dbReference>
<dbReference type="PROSITE" id="PS51371">
    <property type="entry name" value="CBS"/>
    <property type="match status" value="2"/>
</dbReference>
<name>A0A4R3J9M7_9PROT</name>
<feature type="domain" description="CBS" evidence="3">
    <location>
        <begin position="13"/>
        <end position="72"/>
    </location>
</feature>
<dbReference type="EMBL" id="SLZW01000007">
    <property type="protein sequence ID" value="TCS61663.1"/>
    <property type="molecule type" value="Genomic_DNA"/>
</dbReference>
<feature type="domain" description="CBS" evidence="3">
    <location>
        <begin position="80"/>
        <end position="137"/>
    </location>
</feature>
<dbReference type="Gene3D" id="3.10.580.10">
    <property type="entry name" value="CBS-domain"/>
    <property type="match status" value="1"/>
</dbReference>
<keyword evidence="1 2" id="KW-0129">CBS domain</keyword>